<dbReference type="EMBL" id="CP102453">
    <property type="protein sequence ID" value="UUX35212.1"/>
    <property type="molecule type" value="Genomic_DNA"/>
</dbReference>
<feature type="transmembrane region" description="Helical" evidence="1">
    <location>
        <begin position="124"/>
        <end position="143"/>
    </location>
</feature>
<feature type="transmembrane region" description="Helical" evidence="1">
    <location>
        <begin position="392"/>
        <end position="410"/>
    </location>
</feature>
<protein>
    <submittedName>
        <fullName evidence="2">Uncharacterized protein</fullName>
    </submittedName>
</protein>
<feature type="transmembrane region" description="Helical" evidence="1">
    <location>
        <begin position="93"/>
        <end position="118"/>
    </location>
</feature>
<reference evidence="2 3" key="1">
    <citation type="submission" date="2022-08" db="EMBL/GenBank/DDBJ databases">
        <title>Aerococcaceae sp. nov isolated from spoiled eye mask.</title>
        <authorList>
            <person name="Zhou G."/>
            <person name="Xie X.-B."/>
            <person name="Shi Q.-S."/>
            <person name="Wang Y.-S."/>
            <person name="Wen X."/>
            <person name="Peng H."/>
            <person name="Yang X.-J."/>
            <person name="Tao H.-B."/>
            <person name="Huang X.-M."/>
        </authorList>
    </citation>
    <scope>NUCLEOTIDE SEQUENCE [LARGE SCALE GENOMIC DNA]</scope>
    <source>
        <strain evidence="3">DM20194951</strain>
    </source>
</reference>
<sequence>MEKRKFWIEWMIVAIAIVIIFFSVLCDVFDIIIFKIGLSSARFLDLVNTLFNIQASISTLGIALLALLIDSIEEKRYGVKIGKFVMTNHIKLLTHQAIIIFEILLLIVNYIFLLFNWLNASVSVFLISTFLIIFLSMDILILFSDKETVYKDILNNFNVIILENDIKKINNIFINLNNHLEELSFERKTIELQENLDSYHTLYEDGNEKTRELIETNYTEMFIRVSYIEDRYTNEVLYKSFIKILEIANSKKYKINFIDNMQNQIYDVIASLPQKYYYKEYDFPYINIYNLVLVNEKITNNGNFKEKKQTVNIARNIYPQVFKIIDWDASFRKARISGFYSYLMQLLKNNNNGEGLEEINEFTKSLIDNNDIESINNIISRTIDFETRSTNIFVNVHLLSLFIFFFYILYESETLNNDSILKESTVKILNKNQSNINEFFYHLNIESSLSNDLINSLNNQLNNWEILQHSHLEAKLLIMEKVIYIFLISVLLNKSRDSSSLNIYFEHFNFKLNNILNYIIKDESNFKLYYEEITNKFIGITLHNKEQAFQIIQESYNTLKIKEKLFISNHYEEEKFYTKAQKTLTLANEHINQKLSNFFNYDTELNNKQNVILADCFILPIEFFDYSDFMLIEISKTIESLIINELLNKFKEIINTHTFNYKDNDTLEKIMGLVEDYDSMIGKHNSFLFFNDLLVKKYEEFLTSIKILDVNVLKLTVIFLNSDSINFIINKTSIIIEKLKDDEVISNNFVNEKDELYEFNDMESDQLYRFNKDELLSLFANKYRKINIEVDIEYNFRTDERLPKICVINLEK</sequence>
<keyword evidence="3" id="KW-1185">Reference proteome</keyword>
<organism evidence="2 3">
    <name type="scientific">Fundicoccus culcitae</name>
    <dbReference type="NCBI Taxonomy" id="2969821"/>
    <lineage>
        <taxon>Bacteria</taxon>
        <taxon>Bacillati</taxon>
        <taxon>Bacillota</taxon>
        <taxon>Bacilli</taxon>
        <taxon>Lactobacillales</taxon>
        <taxon>Aerococcaceae</taxon>
        <taxon>Fundicoccus</taxon>
    </lineage>
</organism>
<feature type="transmembrane region" description="Helical" evidence="1">
    <location>
        <begin position="53"/>
        <end position="72"/>
    </location>
</feature>
<name>A0ABY5P8X8_9LACT</name>
<evidence type="ECO:0000313" key="3">
    <source>
        <dbReference type="Proteomes" id="UP001315967"/>
    </source>
</evidence>
<keyword evidence="1" id="KW-0812">Transmembrane</keyword>
<feature type="transmembrane region" description="Helical" evidence="1">
    <location>
        <begin position="12"/>
        <end position="33"/>
    </location>
</feature>
<gene>
    <name evidence="2" type="ORF">NRE15_06095</name>
</gene>
<accession>A0ABY5P8X8</accession>
<dbReference type="RefSeq" id="WP_313794705.1">
    <property type="nucleotide sequence ID" value="NZ_CP102453.1"/>
</dbReference>
<dbReference type="Proteomes" id="UP001315967">
    <property type="component" value="Chromosome"/>
</dbReference>
<evidence type="ECO:0000313" key="2">
    <source>
        <dbReference type="EMBL" id="UUX35212.1"/>
    </source>
</evidence>
<proteinExistence type="predicted"/>
<evidence type="ECO:0000256" key="1">
    <source>
        <dbReference type="SAM" id="Phobius"/>
    </source>
</evidence>
<keyword evidence="1" id="KW-0472">Membrane</keyword>
<keyword evidence="1" id="KW-1133">Transmembrane helix</keyword>